<keyword evidence="12" id="KW-1185">Reference proteome</keyword>
<comment type="subcellular location">
    <subcellularLocation>
        <location evidence="1 9">Cell inner membrane</location>
        <topology evidence="1 9">Multi-pass membrane protein</topology>
    </subcellularLocation>
</comment>
<dbReference type="PANTHER" id="PTHR35011:SF2">
    <property type="entry name" value="2,3-DIKETO-L-GULONATE TRAP TRANSPORTER SMALL PERMEASE PROTEIN YIAM"/>
    <property type="match status" value="1"/>
</dbReference>
<dbReference type="InterPro" id="IPR007387">
    <property type="entry name" value="TRAP_DctQ"/>
</dbReference>
<evidence type="ECO:0000256" key="9">
    <source>
        <dbReference type="RuleBase" id="RU369079"/>
    </source>
</evidence>
<evidence type="ECO:0000256" key="6">
    <source>
        <dbReference type="ARBA" id="ARBA00022989"/>
    </source>
</evidence>
<sequence length="167" mass="19389">MQALRSRLRYFAELVAAILFMAMFGAFLLQVFTRYILNDPVAWTQEFVLIVYIWIVFWCAAFLLREREHITFDMFFLALPLAGRRVFAFVLTALIGIAFIAALPATIDYVTFMKIEKSPVIGLRFDILYSIFVVFVIAVAVSALLRVWRLLSRSWRDELRTSGDFEP</sequence>
<evidence type="ECO:0000313" key="11">
    <source>
        <dbReference type="EMBL" id="MBB3020368.1"/>
    </source>
</evidence>
<dbReference type="AlphaFoldDB" id="A0A7W4VNG2"/>
<comment type="similarity">
    <text evidence="8 9">Belongs to the TRAP transporter small permease family.</text>
</comment>
<evidence type="ECO:0000259" key="10">
    <source>
        <dbReference type="Pfam" id="PF04290"/>
    </source>
</evidence>
<name>A0A7W4VNG2_9HYPH</name>
<evidence type="ECO:0000256" key="7">
    <source>
        <dbReference type="ARBA" id="ARBA00023136"/>
    </source>
</evidence>
<dbReference type="Pfam" id="PF04290">
    <property type="entry name" value="DctQ"/>
    <property type="match status" value="1"/>
</dbReference>
<keyword evidence="2 9" id="KW-0813">Transport</keyword>
<accession>A0A7W4VNG2</accession>
<dbReference type="EMBL" id="JACHWB010000004">
    <property type="protein sequence ID" value="MBB3020368.1"/>
    <property type="molecule type" value="Genomic_DNA"/>
</dbReference>
<keyword evidence="7 9" id="KW-0472">Membrane</keyword>
<proteinExistence type="inferred from homology"/>
<feature type="transmembrane region" description="Helical" evidence="9">
    <location>
        <begin position="127"/>
        <end position="148"/>
    </location>
</feature>
<evidence type="ECO:0000256" key="8">
    <source>
        <dbReference type="ARBA" id="ARBA00038436"/>
    </source>
</evidence>
<feature type="transmembrane region" description="Helical" evidence="9">
    <location>
        <begin position="47"/>
        <end position="65"/>
    </location>
</feature>
<dbReference type="RefSeq" id="WP_183452287.1">
    <property type="nucleotide sequence ID" value="NZ_JACHWB010000004.1"/>
</dbReference>
<evidence type="ECO:0000313" key="12">
    <source>
        <dbReference type="Proteomes" id="UP000532010"/>
    </source>
</evidence>
<dbReference type="GO" id="GO:0022857">
    <property type="term" value="F:transmembrane transporter activity"/>
    <property type="evidence" value="ECO:0007669"/>
    <property type="project" value="UniProtKB-UniRule"/>
</dbReference>
<dbReference type="GO" id="GO:0015740">
    <property type="term" value="P:C4-dicarboxylate transport"/>
    <property type="evidence" value="ECO:0007669"/>
    <property type="project" value="TreeGrafter"/>
</dbReference>
<keyword evidence="6 9" id="KW-1133">Transmembrane helix</keyword>
<evidence type="ECO:0000256" key="3">
    <source>
        <dbReference type="ARBA" id="ARBA00022475"/>
    </source>
</evidence>
<reference evidence="11 12" key="1">
    <citation type="submission" date="2020-08" db="EMBL/GenBank/DDBJ databases">
        <title>The Agave Microbiome: Exploring the role of microbial communities in plant adaptations to desert environments.</title>
        <authorList>
            <person name="Partida-Martinez L.P."/>
        </authorList>
    </citation>
    <scope>NUCLEOTIDE SEQUENCE [LARGE SCALE GENOMIC DNA]</scope>
    <source>
        <strain evidence="11 12">AT3.9</strain>
    </source>
</reference>
<evidence type="ECO:0000256" key="4">
    <source>
        <dbReference type="ARBA" id="ARBA00022519"/>
    </source>
</evidence>
<comment type="caution">
    <text evidence="11">The sequence shown here is derived from an EMBL/GenBank/DDBJ whole genome shotgun (WGS) entry which is preliminary data.</text>
</comment>
<keyword evidence="5 9" id="KW-0812">Transmembrane</keyword>
<dbReference type="GO" id="GO:0005886">
    <property type="term" value="C:plasma membrane"/>
    <property type="evidence" value="ECO:0007669"/>
    <property type="project" value="UniProtKB-SubCell"/>
</dbReference>
<evidence type="ECO:0000256" key="2">
    <source>
        <dbReference type="ARBA" id="ARBA00022448"/>
    </source>
</evidence>
<organism evidence="11 12">
    <name type="scientific">Microvirga lupini</name>
    <dbReference type="NCBI Taxonomy" id="420324"/>
    <lineage>
        <taxon>Bacteria</taxon>
        <taxon>Pseudomonadati</taxon>
        <taxon>Pseudomonadota</taxon>
        <taxon>Alphaproteobacteria</taxon>
        <taxon>Hyphomicrobiales</taxon>
        <taxon>Methylobacteriaceae</taxon>
        <taxon>Microvirga</taxon>
    </lineage>
</organism>
<dbReference type="PANTHER" id="PTHR35011">
    <property type="entry name" value="2,3-DIKETO-L-GULONATE TRAP TRANSPORTER SMALL PERMEASE PROTEIN YIAM"/>
    <property type="match status" value="1"/>
</dbReference>
<feature type="transmembrane region" description="Helical" evidence="9">
    <location>
        <begin position="12"/>
        <end position="35"/>
    </location>
</feature>
<keyword evidence="3" id="KW-1003">Cell membrane</keyword>
<dbReference type="InterPro" id="IPR055348">
    <property type="entry name" value="DctQ"/>
</dbReference>
<evidence type="ECO:0000256" key="1">
    <source>
        <dbReference type="ARBA" id="ARBA00004429"/>
    </source>
</evidence>
<dbReference type="Proteomes" id="UP000532010">
    <property type="component" value="Unassembled WGS sequence"/>
</dbReference>
<gene>
    <name evidence="11" type="ORF">FHR70_003449</name>
</gene>
<keyword evidence="4 9" id="KW-0997">Cell inner membrane</keyword>
<comment type="function">
    <text evidence="9">Part of the tripartite ATP-independent periplasmic (TRAP) transport system.</text>
</comment>
<protein>
    <recommendedName>
        <fullName evidence="9">TRAP transporter small permease protein</fullName>
    </recommendedName>
</protein>
<feature type="domain" description="Tripartite ATP-independent periplasmic transporters DctQ component" evidence="10">
    <location>
        <begin position="23"/>
        <end position="152"/>
    </location>
</feature>
<evidence type="ECO:0000256" key="5">
    <source>
        <dbReference type="ARBA" id="ARBA00022692"/>
    </source>
</evidence>
<feature type="transmembrane region" description="Helical" evidence="9">
    <location>
        <begin position="86"/>
        <end position="107"/>
    </location>
</feature>
<comment type="subunit">
    <text evidence="9">The complex comprises the extracytoplasmic solute receptor protein and the two transmembrane proteins.</text>
</comment>